<dbReference type="EnsemblBacteria" id="ABD40647">
    <property type="protein sequence ID" value="ABD40647"/>
    <property type="gene ID" value="Mhun_0897"/>
</dbReference>
<dbReference type="AlphaFoldDB" id="Q2FUH2"/>
<evidence type="ECO:0000259" key="1">
    <source>
        <dbReference type="SMART" id="SM00966"/>
    </source>
</evidence>
<dbReference type="EMBL" id="CP000254">
    <property type="protein sequence ID" value="ABD40647.1"/>
    <property type="molecule type" value="Genomic_DNA"/>
</dbReference>
<dbReference type="eggNOG" id="arCOG00318">
    <property type="taxonomic scope" value="Archaea"/>
</dbReference>
<dbReference type="InterPro" id="IPR026022">
    <property type="entry name" value="PhoU_dom"/>
</dbReference>
<dbReference type="PANTHER" id="PTHR42930">
    <property type="entry name" value="PHOSPHATE-SPECIFIC TRANSPORT SYSTEM ACCESSORY PROTEIN PHOU"/>
    <property type="match status" value="1"/>
</dbReference>
<protein>
    <submittedName>
        <fullName evidence="2">Phosphate uptake regulator, PhoU</fullName>
    </submittedName>
</protein>
<accession>Q2FUH2</accession>
<dbReference type="Pfam" id="PF01895">
    <property type="entry name" value="PhoU"/>
    <property type="match status" value="2"/>
</dbReference>
<dbReference type="GO" id="GO:0030643">
    <property type="term" value="P:intracellular phosphate ion homeostasis"/>
    <property type="evidence" value="ECO:0007669"/>
    <property type="project" value="InterPro"/>
</dbReference>
<evidence type="ECO:0000313" key="3">
    <source>
        <dbReference type="Proteomes" id="UP000001941"/>
    </source>
</evidence>
<dbReference type="SMART" id="SM00966">
    <property type="entry name" value="SpoVT_AbrB"/>
    <property type="match status" value="1"/>
</dbReference>
<gene>
    <name evidence="2" type="ordered locus">Mhun_0897</name>
</gene>
<dbReference type="HOGENOM" id="CLU_069302_0_0_2"/>
<dbReference type="InterPro" id="IPR038078">
    <property type="entry name" value="PhoU-like_sf"/>
</dbReference>
<evidence type="ECO:0000313" key="2">
    <source>
        <dbReference type="EMBL" id="ABD40647.1"/>
    </source>
</evidence>
<dbReference type="GO" id="GO:0045936">
    <property type="term" value="P:negative regulation of phosphate metabolic process"/>
    <property type="evidence" value="ECO:0007669"/>
    <property type="project" value="InterPro"/>
</dbReference>
<dbReference type="STRING" id="323259.Mhun_0897"/>
<dbReference type="KEGG" id="mhu:Mhun_0897"/>
<dbReference type="Proteomes" id="UP000001941">
    <property type="component" value="Chromosome"/>
</dbReference>
<dbReference type="Pfam" id="PF04014">
    <property type="entry name" value="MazE_antitoxin"/>
    <property type="match status" value="1"/>
</dbReference>
<dbReference type="PANTHER" id="PTHR42930:SF2">
    <property type="entry name" value="PHOU DOMAIN-CONTAINING PROTEIN"/>
    <property type="match status" value="1"/>
</dbReference>
<dbReference type="InParanoid" id="Q2FUH2"/>
<dbReference type="SUPFAM" id="SSF109755">
    <property type="entry name" value="PhoU-like"/>
    <property type="match status" value="1"/>
</dbReference>
<dbReference type="InterPro" id="IPR007159">
    <property type="entry name" value="SpoVT-AbrB_dom"/>
</dbReference>
<sequence>MTGGSSYVITLPKDWVESTHIRKNDPLGVIVQPDGTLLITKNTTGDQIQRVKNLEIDTGIDPDLFLRLLIGIYIAGYNAIQITTKDRMTGTIRMKLREFSNMVIGPEFIEETDTSILIKDLLNPLEMPIQNSLKRMFVIVKSMHIDAIDAFIAHDSDLITDVIERDNDVDRLFWLIARQTNMILHNVHLSRKMNMNISEMLPHFQVARIIERVGDHSVRIALNAKKIQEAEIAGEIQGHIRKASEGALTTFEKSVESFFTHDLKKANKMIEYMHDLEESFLKINTELLSLPVNIAVPLRNITDSIRRSGEYSADIAENVINYEMMFEKKAL</sequence>
<name>Q2FUH2_METHJ</name>
<proteinExistence type="predicted"/>
<keyword evidence="3" id="KW-1185">Reference proteome</keyword>
<reference evidence="3" key="1">
    <citation type="journal article" date="2016" name="Stand. Genomic Sci.">
        <title>Complete genome sequence of Methanospirillum hungatei type strain JF1.</title>
        <authorList>
            <person name="Gunsalus R.P."/>
            <person name="Cook L.E."/>
            <person name="Crable B."/>
            <person name="Rohlin L."/>
            <person name="McDonald E."/>
            <person name="Mouttaki H."/>
            <person name="Sieber J.R."/>
            <person name="Poweleit N."/>
            <person name="Zhou H."/>
            <person name="Lapidus A.L."/>
            <person name="Daligault H.E."/>
            <person name="Land M."/>
            <person name="Gilna P."/>
            <person name="Ivanova N."/>
            <person name="Kyrpides N."/>
            <person name="Culley D.E."/>
            <person name="McInerney M.J."/>
        </authorList>
    </citation>
    <scope>NUCLEOTIDE SEQUENCE [LARGE SCALE GENOMIC DNA]</scope>
    <source>
        <strain evidence="3">ATCC 27890 / DSM 864 / NBRC 100397 / JF-1</strain>
    </source>
</reference>
<dbReference type="InterPro" id="IPR028366">
    <property type="entry name" value="PhoU"/>
</dbReference>
<feature type="domain" description="SpoVT-AbrB" evidence="1">
    <location>
        <begin position="1"/>
        <end position="47"/>
    </location>
</feature>
<dbReference type="GO" id="GO:0003677">
    <property type="term" value="F:DNA binding"/>
    <property type="evidence" value="ECO:0007669"/>
    <property type="project" value="InterPro"/>
</dbReference>
<organism evidence="2 3">
    <name type="scientific">Methanospirillum hungatei JF-1 (strain ATCC 27890 / DSM 864 / NBRC 100397 / JF-1)</name>
    <dbReference type="NCBI Taxonomy" id="323259"/>
    <lineage>
        <taxon>Archaea</taxon>
        <taxon>Methanobacteriati</taxon>
        <taxon>Methanobacteriota</taxon>
        <taxon>Stenosarchaea group</taxon>
        <taxon>Methanomicrobia</taxon>
        <taxon>Methanomicrobiales</taxon>
        <taxon>Methanospirillaceae</taxon>
        <taxon>Methanospirillum</taxon>
    </lineage>
</organism>
<dbReference type="Gene3D" id="1.20.58.220">
    <property type="entry name" value="Phosphate transport system protein phou homolog 2, domain 2"/>
    <property type="match status" value="2"/>
</dbReference>